<dbReference type="GO" id="GO:0005737">
    <property type="term" value="C:cytoplasm"/>
    <property type="evidence" value="ECO:0007669"/>
    <property type="project" value="UniProtKB-SubCell"/>
</dbReference>
<keyword evidence="3" id="KW-0963">Cytoplasm</keyword>
<protein>
    <recommendedName>
        <fullName evidence="6">J domain-containing protein</fullName>
    </recommendedName>
</protein>
<dbReference type="PROSITE" id="PS50076">
    <property type="entry name" value="DNAJ_2"/>
    <property type="match status" value="1"/>
</dbReference>
<evidence type="ECO:0000256" key="2">
    <source>
        <dbReference type="ARBA" id="ARBA00004496"/>
    </source>
</evidence>
<gene>
    <name evidence="7" type="ORF">T310_8094</name>
</gene>
<dbReference type="Pfam" id="PF00226">
    <property type="entry name" value="DnaJ"/>
    <property type="match status" value="1"/>
</dbReference>
<feature type="non-terminal residue" evidence="7">
    <location>
        <position position="130"/>
    </location>
</feature>
<dbReference type="PRINTS" id="PR00625">
    <property type="entry name" value="JDOMAIN"/>
</dbReference>
<dbReference type="PANTHER" id="PTHR44313">
    <property type="entry name" value="DNAJ HOMOLOG SUBFAMILY C MEMBER 17"/>
    <property type="match status" value="1"/>
</dbReference>
<evidence type="ECO:0000256" key="4">
    <source>
        <dbReference type="ARBA" id="ARBA00023186"/>
    </source>
</evidence>
<dbReference type="Gene3D" id="1.10.287.110">
    <property type="entry name" value="DnaJ domain"/>
    <property type="match status" value="1"/>
</dbReference>
<evidence type="ECO:0000313" key="7">
    <source>
        <dbReference type="EMBL" id="KKA17959.1"/>
    </source>
</evidence>
<organism evidence="7 8">
    <name type="scientific">Rasamsonia emersonii (strain ATCC 16479 / CBS 393.64 / IMI 116815)</name>
    <dbReference type="NCBI Taxonomy" id="1408163"/>
    <lineage>
        <taxon>Eukaryota</taxon>
        <taxon>Fungi</taxon>
        <taxon>Dikarya</taxon>
        <taxon>Ascomycota</taxon>
        <taxon>Pezizomycotina</taxon>
        <taxon>Eurotiomycetes</taxon>
        <taxon>Eurotiomycetidae</taxon>
        <taxon>Eurotiales</taxon>
        <taxon>Trichocomaceae</taxon>
        <taxon>Rasamsonia</taxon>
    </lineage>
</organism>
<dbReference type="InterPro" id="IPR052094">
    <property type="entry name" value="Pre-mRNA-splicing_ERAD"/>
</dbReference>
<dbReference type="RefSeq" id="XP_013324571.1">
    <property type="nucleotide sequence ID" value="XM_013469117.1"/>
</dbReference>
<dbReference type="AlphaFoldDB" id="A0A0F4YIB5"/>
<evidence type="ECO:0000256" key="3">
    <source>
        <dbReference type="ARBA" id="ARBA00022490"/>
    </source>
</evidence>
<feature type="domain" description="J" evidence="6">
    <location>
        <begin position="91"/>
        <end position="130"/>
    </location>
</feature>
<comment type="caution">
    <text evidence="7">The sequence shown here is derived from an EMBL/GenBank/DDBJ whole genome shotgun (WGS) entry which is preliminary data.</text>
</comment>
<dbReference type="EMBL" id="LASV01000520">
    <property type="protein sequence ID" value="KKA17959.1"/>
    <property type="molecule type" value="Genomic_DNA"/>
</dbReference>
<dbReference type="SUPFAM" id="SSF46565">
    <property type="entry name" value="Chaperone J-domain"/>
    <property type="match status" value="1"/>
</dbReference>
<name>A0A0F4YIB5_RASE3</name>
<keyword evidence="5" id="KW-0539">Nucleus</keyword>
<dbReference type="CDD" id="cd06257">
    <property type="entry name" value="DnaJ"/>
    <property type="match status" value="1"/>
</dbReference>
<dbReference type="PANTHER" id="PTHR44313:SF1">
    <property type="entry name" value="DNAJ HOMOLOG SUBFAMILY C MEMBER 17"/>
    <property type="match status" value="1"/>
</dbReference>
<accession>A0A0F4YIB5</accession>
<dbReference type="STRING" id="1408163.A0A0F4YIB5"/>
<dbReference type="GO" id="GO:0000390">
    <property type="term" value="P:spliceosomal complex disassembly"/>
    <property type="evidence" value="ECO:0007669"/>
    <property type="project" value="TreeGrafter"/>
</dbReference>
<proteinExistence type="predicted"/>
<keyword evidence="8" id="KW-1185">Reference proteome</keyword>
<comment type="subcellular location">
    <subcellularLocation>
        <location evidence="2">Cytoplasm</location>
    </subcellularLocation>
    <subcellularLocation>
        <location evidence="1">Nucleus</location>
    </subcellularLocation>
</comment>
<dbReference type="SMART" id="SM00271">
    <property type="entry name" value="DnaJ"/>
    <property type="match status" value="1"/>
</dbReference>
<sequence length="130" mass="13954">MNDLSPALLVTRSGVYCHGLTIRNDKRIYPTIPGSASSGTVPRAHPNLLWPSCCATNRPIRTNPECSAAVAATAKMAPSDDLKAHAASSHDFYALLEVSPAASESEIRRGYRRAALKYHPDKIANPTPAD</sequence>
<reference evidence="7 8" key="1">
    <citation type="submission" date="2015-04" db="EMBL/GenBank/DDBJ databases">
        <authorList>
            <person name="Heijne W.H."/>
            <person name="Fedorova N.D."/>
            <person name="Nierman W.C."/>
            <person name="Vollebregt A.W."/>
            <person name="Zhao Z."/>
            <person name="Wu L."/>
            <person name="Kumar M."/>
            <person name="Stam H."/>
            <person name="van den Berg M.A."/>
            <person name="Pel H.J."/>
        </authorList>
    </citation>
    <scope>NUCLEOTIDE SEQUENCE [LARGE SCALE GENOMIC DNA]</scope>
    <source>
        <strain evidence="7 8">CBS 393.64</strain>
    </source>
</reference>
<keyword evidence="4" id="KW-0143">Chaperone</keyword>
<dbReference type="GeneID" id="25320355"/>
<evidence type="ECO:0000259" key="6">
    <source>
        <dbReference type="PROSITE" id="PS50076"/>
    </source>
</evidence>
<dbReference type="OrthoDB" id="376357at2759"/>
<dbReference type="InterPro" id="IPR036869">
    <property type="entry name" value="J_dom_sf"/>
</dbReference>
<evidence type="ECO:0000313" key="8">
    <source>
        <dbReference type="Proteomes" id="UP000053958"/>
    </source>
</evidence>
<dbReference type="GO" id="GO:0005681">
    <property type="term" value="C:spliceosomal complex"/>
    <property type="evidence" value="ECO:0007669"/>
    <property type="project" value="TreeGrafter"/>
</dbReference>
<evidence type="ECO:0000256" key="1">
    <source>
        <dbReference type="ARBA" id="ARBA00004123"/>
    </source>
</evidence>
<evidence type="ECO:0000256" key="5">
    <source>
        <dbReference type="ARBA" id="ARBA00023242"/>
    </source>
</evidence>
<dbReference type="InterPro" id="IPR001623">
    <property type="entry name" value="DnaJ_domain"/>
</dbReference>
<dbReference type="Proteomes" id="UP000053958">
    <property type="component" value="Unassembled WGS sequence"/>
</dbReference>